<sequence>MGYIYDILSFGLLIAGVVAMVLGKKKNDPKLRGIGIGMVTAVLIIGFPDFIKGYMEGVLSAGDSAFPMR</sequence>
<dbReference type="PATRIC" id="fig|1405.8.peg.1828"/>
<reference evidence="2 4" key="1">
    <citation type="submission" date="2014-04" db="EMBL/GenBank/DDBJ databases">
        <authorList>
            <person name="Bishop-Lilly K.A."/>
            <person name="Broomall S.M."/>
            <person name="Chain P.S."/>
            <person name="Chertkov O."/>
            <person name="Coyne S.R."/>
            <person name="Daligault H.E."/>
            <person name="Davenport K.W."/>
            <person name="Erkkila T."/>
            <person name="Frey K.G."/>
            <person name="Gibbons H.S."/>
            <person name="Gu W."/>
            <person name="Jaissle J."/>
            <person name="Johnson S.L."/>
            <person name="Koroleva G.I."/>
            <person name="Ladner J.T."/>
            <person name="Lo C.-C."/>
            <person name="Minogue T.D."/>
            <person name="Munk C."/>
            <person name="Palacios G.F."/>
            <person name="Redden C.L."/>
            <person name="Rosenzweig C.N."/>
            <person name="Scholz M.B."/>
            <person name="Teshima H."/>
            <person name="Xu Y."/>
        </authorList>
    </citation>
    <scope>NUCLEOTIDE SEQUENCE [LARGE SCALE GENOMIC DNA]</scope>
    <source>
        <strain evidence="2 4">BHP</strain>
    </source>
</reference>
<evidence type="ECO:0000313" key="2">
    <source>
        <dbReference type="EMBL" id="KFN03688.1"/>
    </source>
</evidence>
<dbReference type="EMBL" id="JMQC01000008">
    <property type="protein sequence ID" value="KFN03688.1"/>
    <property type="molecule type" value="Genomic_DNA"/>
</dbReference>
<reference evidence="3 5" key="2">
    <citation type="submission" date="2018-08" db="EMBL/GenBank/DDBJ databases">
        <title>Bacillus clarus sp. nov. strain PS00077A.</title>
        <authorList>
            <person name="Mendez Acevedo M."/>
            <person name="Carroll L."/>
            <person name="Mukherjee M."/>
            <person name="Wiedmann M."/>
            <person name="Kovac J."/>
        </authorList>
    </citation>
    <scope>NUCLEOTIDE SEQUENCE [LARGE SCALE GENOMIC DNA]</scope>
    <source>
        <strain evidence="3 5">PS00077A</strain>
    </source>
</reference>
<comment type="caution">
    <text evidence="2">The sequence shown here is derived from an EMBL/GenBank/DDBJ whole genome shotgun (WGS) entry which is preliminary data.</text>
</comment>
<evidence type="ECO:0000256" key="1">
    <source>
        <dbReference type="SAM" id="Phobius"/>
    </source>
</evidence>
<proteinExistence type="predicted"/>
<dbReference type="Proteomes" id="UP000264294">
    <property type="component" value="Unassembled WGS sequence"/>
</dbReference>
<keyword evidence="5" id="KW-1185">Reference proteome</keyword>
<evidence type="ECO:0000313" key="3">
    <source>
        <dbReference type="EMBL" id="RFT66103.1"/>
    </source>
</evidence>
<dbReference type="EMBL" id="QVOD01000017">
    <property type="protein sequence ID" value="RFT66103.1"/>
    <property type="molecule type" value="Genomic_DNA"/>
</dbReference>
<dbReference type="AlphaFoldDB" id="A0A090Z008"/>
<protein>
    <submittedName>
        <fullName evidence="2">Putative membrane protein</fullName>
    </submittedName>
</protein>
<accession>A0A090Z008</accession>
<keyword evidence="1" id="KW-0812">Transmembrane</keyword>
<dbReference type="Proteomes" id="UP000029389">
    <property type="component" value="Unassembled WGS sequence"/>
</dbReference>
<organism evidence="2 4">
    <name type="scientific">Bacillus clarus</name>
    <dbReference type="NCBI Taxonomy" id="2338372"/>
    <lineage>
        <taxon>Bacteria</taxon>
        <taxon>Bacillati</taxon>
        <taxon>Bacillota</taxon>
        <taxon>Bacilli</taxon>
        <taxon>Bacillales</taxon>
        <taxon>Bacillaceae</taxon>
        <taxon>Bacillus</taxon>
        <taxon>Bacillus cereus group</taxon>
    </lineage>
</organism>
<feature type="transmembrane region" description="Helical" evidence="1">
    <location>
        <begin position="33"/>
        <end position="51"/>
    </location>
</feature>
<name>A0A090Z008_9BACI</name>
<keyword evidence="1" id="KW-0472">Membrane</keyword>
<keyword evidence="1" id="KW-1133">Transmembrane helix</keyword>
<evidence type="ECO:0000313" key="4">
    <source>
        <dbReference type="Proteomes" id="UP000029389"/>
    </source>
</evidence>
<gene>
    <name evidence="3" type="ORF">D0U04_15160</name>
    <name evidence="2" type="ORF">DJ93_1636</name>
</gene>
<evidence type="ECO:0000313" key="5">
    <source>
        <dbReference type="Proteomes" id="UP000264294"/>
    </source>
</evidence>
<dbReference type="RefSeq" id="WP_042980293.1">
    <property type="nucleotide sequence ID" value="NZ_JMQC01000008.1"/>
</dbReference>